<dbReference type="Gene3D" id="1.25.10.10">
    <property type="entry name" value="Leucine-rich Repeat Variant"/>
    <property type="match status" value="1"/>
</dbReference>
<dbReference type="AlphaFoldDB" id="A0A8S3G3K7"/>
<evidence type="ECO:0000259" key="1">
    <source>
        <dbReference type="Pfam" id="PF24768"/>
    </source>
</evidence>
<gene>
    <name evidence="2" type="ORF">GIL414_LOCUS64990</name>
</gene>
<proteinExistence type="predicted"/>
<sequence>MGNVLRQCTDAACLHSTIRCSRKLSTYAFGRDRMLDSMCLLWICKQLFAEKVALRKEAMKAVLEWDIDGSDRSRSQLREGEIFRFLITTIEGKSDKEYRHIALRLLNNLLRHSDMRTEFGLRNGLDFLLNMIHNHHYQSTYEHLKCIGLLCVCCQETNNRRLIKDDMNKLQIFFDYLEKYQYRSNFLDLLLTAIGQFMYDDQALLIFVKQMQFIERMCDLLESVVMTKYEINEKRLLGDDEQDSREAKKLKTQHSVGRISQSKYETVALRADYNFLQDTTEPPEIHTINFGLSYSKR</sequence>
<comment type="caution">
    <text evidence="2">The sequence shown here is derived from an EMBL/GenBank/DDBJ whole genome shotgun (WGS) entry which is preliminary data.</text>
</comment>
<dbReference type="EMBL" id="CAJOBJ010286562">
    <property type="protein sequence ID" value="CAF5149495.1"/>
    <property type="molecule type" value="Genomic_DNA"/>
</dbReference>
<evidence type="ECO:0000313" key="2">
    <source>
        <dbReference type="EMBL" id="CAF5149495.1"/>
    </source>
</evidence>
<organism evidence="2 3">
    <name type="scientific">Rotaria magnacalcarata</name>
    <dbReference type="NCBI Taxonomy" id="392030"/>
    <lineage>
        <taxon>Eukaryota</taxon>
        <taxon>Metazoa</taxon>
        <taxon>Spiralia</taxon>
        <taxon>Gnathifera</taxon>
        <taxon>Rotifera</taxon>
        <taxon>Eurotatoria</taxon>
        <taxon>Bdelloidea</taxon>
        <taxon>Philodinida</taxon>
        <taxon>Philodinidae</taxon>
        <taxon>Rotaria</taxon>
    </lineage>
</organism>
<dbReference type="InterPro" id="IPR055445">
    <property type="entry name" value="ARM_ARMC5"/>
</dbReference>
<accession>A0A8S3G3K7</accession>
<dbReference type="SUPFAM" id="SSF48371">
    <property type="entry name" value="ARM repeat"/>
    <property type="match status" value="1"/>
</dbReference>
<protein>
    <recommendedName>
        <fullName evidence="1">ARMC5-like ARM-repeats domain-containing protein</fullName>
    </recommendedName>
</protein>
<dbReference type="GO" id="GO:0005829">
    <property type="term" value="C:cytosol"/>
    <property type="evidence" value="ECO:0007669"/>
    <property type="project" value="TreeGrafter"/>
</dbReference>
<dbReference type="Pfam" id="PF24768">
    <property type="entry name" value="ARM_ARMC5"/>
    <property type="match status" value="1"/>
</dbReference>
<dbReference type="InterPro" id="IPR011989">
    <property type="entry name" value="ARM-like"/>
</dbReference>
<name>A0A8S3G3K7_9BILA</name>
<evidence type="ECO:0000313" key="3">
    <source>
        <dbReference type="Proteomes" id="UP000681720"/>
    </source>
</evidence>
<dbReference type="InterPro" id="IPR016024">
    <property type="entry name" value="ARM-type_fold"/>
</dbReference>
<dbReference type="GO" id="GO:0009653">
    <property type="term" value="P:anatomical structure morphogenesis"/>
    <property type="evidence" value="ECO:0007669"/>
    <property type="project" value="TreeGrafter"/>
</dbReference>
<dbReference type="Proteomes" id="UP000681720">
    <property type="component" value="Unassembled WGS sequence"/>
</dbReference>
<dbReference type="PANTHER" id="PTHR23312:SF8">
    <property type="entry name" value="ARMADILLO REPEAT-CONTAINING PROTEIN 5"/>
    <property type="match status" value="1"/>
</dbReference>
<reference evidence="2" key="1">
    <citation type="submission" date="2021-02" db="EMBL/GenBank/DDBJ databases">
        <authorList>
            <person name="Nowell W R."/>
        </authorList>
    </citation>
    <scope>NUCLEOTIDE SEQUENCE</scope>
</reference>
<dbReference type="PANTHER" id="PTHR23312">
    <property type="entry name" value="ARMC5 ARMADILLO REPEAT-CONTAINING -RELATED"/>
    <property type="match status" value="1"/>
</dbReference>
<feature type="domain" description="ARMC5-like ARM-repeats" evidence="1">
    <location>
        <begin position="3"/>
        <end position="209"/>
    </location>
</feature>